<evidence type="ECO:0000256" key="1">
    <source>
        <dbReference type="ARBA" id="ARBA00009865"/>
    </source>
</evidence>
<dbReference type="Pfam" id="PF17851">
    <property type="entry name" value="GH43_C2"/>
    <property type="match status" value="1"/>
</dbReference>
<name>A0A5B7TSK7_9FLAO</name>
<dbReference type="InterPro" id="IPR006710">
    <property type="entry name" value="Glyco_hydro_43"/>
</dbReference>
<dbReference type="EMBL" id="CP040749">
    <property type="protein sequence ID" value="QCX37632.1"/>
    <property type="molecule type" value="Genomic_DNA"/>
</dbReference>
<dbReference type="InterPro" id="IPR051795">
    <property type="entry name" value="Glycosyl_Hydrlase_43"/>
</dbReference>
<dbReference type="Gene3D" id="2.60.120.200">
    <property type="match status" value="1"/>
</dbReference>
<dbReference type="InterPro" id="IPR013320">
    <property type="entry name" value="ConA-like_dom_sf"/>
</dbReference>
<evidence type="ECO:0000256" key="5">
    <source>
        <dbReference type="PIRSR" id="PIRSR606710-2"/>
    </source>
</evidence>
<dbReference type="Gene3D" id="2.115.10.20">
    <property type="entry name" value="Glycosyl hydrolase domain, family 43"/>
    <property type="match status" value="1"/>
</dbReference>
<evidence type="ECO:0000313" key="8">
    <source>
        <dbReference type="EMBL" id="QCX37632.1"/>
    </source>
</evidence>
<dbReference type="PROSITE" id="PS51257">
    <property type="entry name" value="PROKAR_LIPOPROTEIN"/>
    <property type="match status" value="1"/>
</dbReference>
<evidence type="ECO:0000259" key="7">
    <source>
        <dbReference type="Pfam" id="PF17851"/>
    </source>
</evidence>
<evidence type="ECO:0000256" key="2">
    <source>
        <dbReference type="ARBA" id="ARBA00022801"/>
    </source>
</evidence>
<reference evidence="8 9" key="1">
    <citation type="submission" date="2019-05" db="EMBL/GenBank/DDBJ databases">
        <title>Algicella ahnfeltiae gen. nov., sp. nov., a novel marine bacterium of the family Flavobacteriaceae isolated from a red alga.</title>
        <authorList>
            <person name="Nedashkovskaya O.I."/>
            <person name="Kukhlevskiy A.D."/>
            <person name="Kim S.-G."/>
            <person name="Zhukova N.V."/>
            <person name="Mikhailov V.V."/>
        </authorList>
    </citation>
    <scope>NUCLEOTIDE SEQUENCE [LARGE SCALE GENOMIC DNA]</scope>
    <source>
        <strain evidence="8 9">10Alg115</strain>
    </source>
</reference>
<evidence type="ECO:0000256" key="6">
    <source>
        <dbReference type="RuleBase" id="RU361187"/>
    </source>
</evidence>
<feature type="site" description="Important for catalytic activity, responsible for pKa modulation of the active site Glu and correct orientation of both the proton donor and substrate" evidence="5">
    <location>
        <position position="156"/>
    </location>
</feature>
<dbReference type="PANTHER" id="PTHR42812:SF12">
    <property type="entry name" value="BETA-XYLOSIDASE-RELATED"/>
    <property type="match status" value="1"/>
</dbReference>
<dbReference type="InterPro" id="IPR041542">
    <property type="entry name" value="GH43_C2"/>
</dbReference>
<feature type="active site" description="Proton donor" evidence="4">
    <location>
        <position position="221"/>
    </location>
</feature>
<accession>A0A5B7TSK7</accession>
<feature type="active site" description="Proton acceptor" evidence="4">
    <location>
        <position position="48"/>
    </location>
</feature>
<dbReference type="OrthoDB" id="9801455at2"/>
<protein>
    <submittedName>
        <fullName evidence="8">Glycoside hydrolase family 43 protein</fullName>
    </submittedName>
</protein>
<feature type="domain" description="Beta-xylosidase C-terminal Concanavalin A-like" evidence="7">
    <location>
        <begin position="367"/>
        <end position="560"/>
    </location>
</feature>
<dbReference type="AlphaFoldDB" id="A0A5B7TSK7"/>
<keyword evidence="2 6" id="KW-0378">Hydrolase</keyword>
<gene>
    <name evidence="8" type="ORF">FF125_03980</name>
</gene>
<dbReference type="Proteomes" id="UP000306229">
    <property type="component" value="Chromosome"/>
</dbReference>
<keyword evidence="9" id="KW-1185">Reference proteome</keyword>
<dbReference type="InterPro" id="IPR023296">
    <property type="entry name" value="Glyco_hydro_beta-prop_sf"/>
</dbReference>
<dbReference type="SUPFAM" id="SSF49899">
    <property type="entry name" value="Concanavalin A-like lectins/glucanases"/>
    <property type="match status" value="1"/>
</dbReference>
<dbReference type="GO" id="GO:0004553">
    <property type="term" value="F:hydrolase activity, hydrolyzing O-glycosyl compounds"/>
    <property type="evidence" value="ECO:0007669"/>
    <property type="project" value="InterPro"/>
</dbReference>
<evidence type="ECO:0000256" key="4">
    <source>
        <dbReference type="PIRSR" id="PIRSR606710-1"/>
    </source>
</evidence>
<dbReference type="SUPFAM" id="SSF75005">
    <property type="entry name" value="Arabinanase/levansucrase/invertase"/>
    <property type="match status" value="1"/>
</dbReference>
<organism evidence="8 9">
    <name type="scientific">Aureibaculum algae</name>
    <dbReference type="NCBI Taxonomy" id="2584122"/>
    <lineage>
        <taxon>Bacteria</taxon>
        <taxon>Pseudomonadati</taxon>
        <taxon>Bacteroidota</taxon>
        <taxon>Flavobacteriia</taxon>
        <taxon>Flavobacteriales</taxon>
        <taxon>Flavobacteriaceae</taxon>
        <taxon>Aureibaculum</taxon>
    </lineage>
</organism>
<sequence>MRKVIPFLIIAIVLSSCNTKSKENTTTVQTEIEQNYYNNPILSGWYPDPSITQDDNGNYYLVTSTFSFFPGIPIFKSTDLVNWVQIGNVLDRPEQLELEGLGVSRGIFAPDISYDNGLFYLTCTVVDGKGNFVVTAKNPAGPWSNPTYFPEVNGIDPALFFDGDKSYLIYNSDAPDNKPLYQGHRTIRMVEFDKEKLKVVGEHRILINGGVDISKKPVWIEGPRMYKLNGYYYLMAAEGGTSVDHSEVILRNKNINDEFIPYKDNPILTQRQLDPNRKDPITSAGHADLIQTKNGEWYGVFLATRDYGDDHYNTGRETFLAPVKWVDDWPIFDLDGETIKYQYPLPKGVKINKEAFKLNGNFTYTEGFETNKLGYHWMFLRTPKDTWYSLEEKKGFLTINTRPQTLSGLINPSFIGHRQQHLKGSASVTMDFSTQSPNESAGLVAFQNEAHFYYLCKSVKNGNPIVQLIKGGEKELTVIASVDLPETTSTIQLKIEANVDTYNFSYAIGDDWKILAENSDGKYLSTKEAGGFVGVTLGMYTTSNGKESTNKAYFDSFTYTGNDAIYE</sequence>
<dbReference type="Pfam" id="PF04616">
    <property type="entry name" value="Glyco_hydro_43"/>
    <property type="match status" value="1"/>
</dbReference>
<evidence type="ECO:0000313" key="9">
    <source>
        <dbReference type="Proteomes" id="UP000306229"/>
    </source>
</evidence>
<dbReference type="RefSeq" id="WP_138948562.1">
    <property type="nucleotide sequence ID" value="NZ_CP040749.1"/>
</dbReference>
<comment type="similarity">
    <text evidence="1 6">Belongs to the glycosyl hydrolase 43 family.</text>
</comment>
<evidence type="ECO:0000256" key="3">
    <source>
        <dbReference type="ARBA" id="ARBA00023295"/>
    </source>
</evidence>
<keyword evidence="3 6" id="KW-0326">Glycosidase</keyword>
<dbReference type="CDD" id="cd18617">
    <property type="entry name" value="GH43_XynB-like"/>
    <property type="match status" value="1"/>
</dbReference>
<dbReference type="KEGG" id="fbe:FF125_03980"/>
<proteinExistence type="inferred from homology"/>
<dbReference type="GO" id="GO:0005975">
    <property type="term" value="P:carbohydrate metabolic process"/>
    <property type="evidence" value="ECO:0007669"/>
    <property type="project" value="InterPro"/>
</dbReference>
<dbReference type="PANTHER" id="PTHR42812">
    <property type="entry name" value="BETA-XYLOSIDASE"/>
    <property type="match status" value="1"/>
</dbReference>